<evidence type="ECO:0000313" key="2">
    <source>
        <dbReference type="EMBL" id="KIY03995.1"/>
    </source>
</evidence>
<name>A0A0D2KKJ7_9EURO</name>
<keyword evidence="3" id="KW-1185">Reference proteome</keyword>
<evidence type="ECO:0000313" key="3">
    <source>
        <dbReference type="Proteomes" id="UP000053411"/>
    </source>
</evidence>
<dbReference type="RefSeq" id="XP_016638117.1">
    <property type="nucleotide sequence ID" value="XM_016771207.1"/>
</dbReference>
<dbReference type="AlphaFoldDB" id="A0A0D2KKJ7"/>
<feature type="compositionally biased region" description="Polar residues" evidence="1">
    <location>
        <begin position="26"/>
        <end position="37"/>
    </location>
</feature>
<dbReference type="VEuPathDB" id="FungiDB:Z520_00687"/>
<evidence type="ECO:0000256" key="1">
    <source>
        <dbReference type="SAM" id="MobiDB-lite"/>
    </source>
</evidence>
<organism evidence="2 3">
    <name type="scientific">Fonsecaea multimorphosa CBS 102226</name>
    <dbReference type="NCBI Taxonomy" id="1442371"/>
    <lineage>
        <taxon>Eukaryota</taxon>
        <taxon>Fungi</taxon>
        <taxon>Dikarya</taxon>
        <taxon>Ascomycota</taxon>
        <taxon>Pezizomycotina</taxon>
        <taxon>Eurotiomycetes</taxon>
        <taxon>Chaetothyriomycetidae</taxon>
        <taxon>Chaetothyriales</taxon>
        <taxon>Herpotrichiellaceae</taxon>
        <taxon>Fonsecaea</taxon>
    </lineage>
</organism>
<accession>A0A0D2KKJ7</accession>
<feature type="region of interest" description="Disordered" evidence="1">
    <location>
        <begin position="23"/>
        <end position="67"/>
    </location>
</feature>
<protein>
    <submittedName>
        <fullName evidence="2">Uncharacterized protein</fullName>
    </submittedName>
</protein>
<dbReference type="EMBL" id="KN848062">
    <property type="protein sequence ID" value="KIY03995.1"/>
    <property type="molecule type" value="Genomic_DNA"/>
</dbReference>
<gene>
    <name evidence="2" type="ORF">Z520_00687</name>
</gene>
<proteinExistence type="predicted"/>
<sequence length="109" mass="11899">MPLSIQLIEAAFGAAILQKRKLEVSPSKQPNKPTVQSHLPHKRADEDTDQVAASAHPDVHPDAANTKFTGRHPLAEAATPPYSTWSPSPRHDLSLFAVLDAARRRHTIA</sequence>
<dbReference type="Proteomes" id="UP000053411">
    <property type="component" value="Unassembled WGS sequence"/>
</dbReference>
<reference evidence="2 3" key="1">
    <citation type="submission" date="2015-01" db="EMBL/GenBank/DDBJ databases">
        <title>The Genome Sequence of Fonsecaea multimorphosa CBS 102226.</title>
        <authorList>
            <consortium name="The Broad Institute Genomics Platform"/>
            <person name="Cuomo C."/>
            <person name="de Hoog S."/>
            <person name="Gorbushina A."/>
            <person name="Stielow B."/>
            <person name="Teixiera M."/>
            <person name="Abouelleil A."/>
            <person name="Chapman S.B."/>
            <person name="Priest M."/>
            <person name="Young S.K."/>
            <person name="Wortman J."/>
            <person name="Nusbaum C."/>
            <person name="Birren B."/>
        </authorList>
    </citation>
    <scope>NUCLEOTIDE SEQUENCE [LARGE SCALE GENOMIC DNA]</scope>
    <source>
        <strain evidence="2 3">CBS 102226</strain>
    </source>
</reference>
<dbReference type="GeneID" id="27706433"/>